<evidence type="ECO:0000313" key="2">
    <source>
        <dbReference type="EMBL" id="AFM10958.1"/>
    </source>
</evidence>
<dbReference type="RefSeq" id="WP_014801478.1">
    <property type="nucleotide sequence ID" value="NC_018020.1"/>
</dbReference>
<feature type="transmembrane region" description="Helical" evidence="1">
    <location>
        <begin position="86"/>
        <end position="105"/>
    </location>
</feature>
<dbReference type="EMBL" id="CP002959">
    <property type="protein sequence ID" value="AFM10958.1"/>
    <property type="molecule type" value="Genomic_DNA"/>
</dbReference>
<feature type="transmembrane region" description="Helical" evidence="1">
    <location>
        <begin position="49"/>
        <end position="65"/>
    </location>
</feature>
<dbReference type="Proteomes" id="UP000006048">
    <property type="component" value="Chromosome"/>
</dbReference>
<dbReference type="HOGENOM" id="CLU_1495573_0_0_12"/>
<protein>
    <submittedName>
        <fullName evidence="2">Uncharacterized protein</fullName>
    </submittedName>
</protein>
<reference evidence="2 3" key="1">
    <citation type="submission" date="2012-06" db="EMBL/GenBank/DDBJ databases">
        <title>The complete chromosome of genome of Turneriella parva DSM 21527.</title>
        <authorList>
            <consortium name="US DOE Joint Genome Institute (JGI-PGF)"/>
            <person name="Lucas S."/>
            <person name="Han J."/>
            <person name="Lapidus A."/>
            <person name="Bruce D."/>
            <person name="Goodwin L."/>
            <person name="Pitluck S."/>
            <person name="Peters L."/>
            <person name="Kyrpides N."/>
            <person name="Mavromatis K."/>
            <person name="Ivanova N."/>
            <person name="Mikhailova N."/>
            <person name="Chertkov O."/>
            <person name="Detter J.C."/>
            <person name="Tapia R."/>
            <person name="Han C."/>
            <person name="Land M."/>
            <person name="Hauser L."/>
            <person name="Markowitz V."/>
            <person name="Cheng J.-F."/>
            <person name="Hugenholtz P."/>
            <person name="Woyke T."/>
            <person name="Wu D."/>
            <person name="Gronow S."/>
            <person name="Wellnitz S."/>
            <person name="Brambilla E."/>
            <person name="Klenk H.-P."/>
            <person name="Eisen J.A."/>
        </authorList>
    </citation>
    <scope>NUCLEOTIDE SEQUENCE [LARGE SCALE GENOMIC DNA]</scope>
    <source>
        <strain evidence="3">ATCC BAA-1111 / DSM 21527 / NCTC 11395 / H</strain>
    </source>
</reference>
<feature type="transmembrane region" description="Helical" evidence="1">
    <location>
        <begin position="147"/>
        <end position="168"/>
    </location>
</feature>
<feature type="transmembrane region" description="Helical" evidence="1">
    <location>
        <begin position="117"/>
        <end position="135"/>
    </location>
</feature>
<evidence type="ECO:0000256" key="1">
    <source>
        <dbReference type="SAM" id="Phobius"/>
    </source>
</evidence>
<sequence>MNFFKKFIASIAGYLVLYAQVAATIGRIAADFFKDRWARFRQMPYSEQAFALLTVLLAFFTFVPWRAYKIRFGDDERRHGIYSDDFAIILLGCIVAAIALVWYLLPHQPKVLQKAHVFRFSGLIIVTVFALWNLINPQRIAATGEAAFTWAFYAFLLITGLWVVSGVLGSRSYAQYPDKT</sequence>
<keyword evidence="1" id="KW-1133">Transmembrane helix</keyword>
<feature type="transmembrane region" description="Helical" evidence="1">
    <location>
        <begin position="7"/>
        <end position="29"/>
    </location>
</feature>
<dbReference type="KEGG" id="tpx:Turpa_0298"/>
<keyword evidence="3" id="KW-1185">Reference proteome</keyword>
<name>I4B101_TURPD</name>
<dbReference type="AlphaFoldDB" id="I4B101"/>
<keyword evidence="1" id="KW-0812">Transmembrane</keyword>
<proteinExistence type="predicted"/>
<organism evidence="2 3">
    <name type="scientific">Turneriella parva (strain ATCC BAA-1111 / DSM 21527 / NCTC 11395 / H)</name>
    <name type="common">Leptospira parva</name>
    <dbReference type="NCBI Taxonomy" id="869212"/>
    <lineage>
        <taxon>Bacteria</taxon>
        <taxon>Pseudomonadati</taxon>
        <taxon>Spirochaetota</taxon>
        <taxon>Spirochaetia</taxon>
        <taxon>Leptospirales</taxon>
        <taxon>Leptospiraceae</taxon>
        <taxon>Turneriella</taxon>
    </lineage>
</organism>
<keyword evidence="1" id="KW-0472">Membrane</keyword>
<gene>
    <name evidence="2" type="ordered locus">Turpa_0298</name>
</gene>
<evidence type="ECO:0000313" key="3">
    <source>
        <dbReference type="Proteomes" id="UP000006048"/>
    </source>
</evidence>
<accession>I4B101</accession>